<dbReference type="Pfam" id="PF05627">
    <property type="entry name" value="AvrRpt-cleavage"/>
    <property type="match status" value="1"/>
</dbReference>
<proteinExistence type="predicted"/>
<dbReference type="PANTHER" id="PTHR33159">
    <property type="entry name" value="RPM1-INTERACTING PROTEIN 4 (RIN4) FAMILY PROTEIN"/>
    <property type="match status" value="1"/>
</dbReference>
<dbReference type="PANTHER" id="PTHR33159:SF47">
    <property type="entry name" value="RIN4 PATHOGENIC TYPE III EFFECTOR AVIRULENCE FACTOR AVR CLEAVAGE SITE DOMAIN-CONTAINING PROTEIN"/>
    <property type="match status" value="1"/>
</dbReference>
<dbReference type="Proteomes" id="UP001415857">
    <property type="component" value="Unassembled WGS sequence"/>
</dbReference>
<feature type="compositionally biased region" description="Polar residues" evidence="1">
    <location>
        <begin position="70"/>
        <end position="83"/>
    </location>
</feature>
<keyword evidence="4" id="KW-1185">Reference proteome</keyword>
<dbReference type="GO" id="GO:0005886">
    <property type="term" value="C:plasma membrane"/>
    <property type="evidence" value="ECO:0007669"/>
    <property type="project" value="TreeGrafter"/>
</dbReference>
<evidence type="ECO:0000256" key="1">
    <source>
        <dbReference type="SAM" id="MobiDB-lite"/>
    </source>
</evidence>
<organism evidence="3 4">
    <name type="scientific">Liquidambar formosana</name>
    <name type="common">Formosan gum</name>
    <dbReference type="NCBI Taxonomy" id="63359"/>
    <lineage>
        <taxon>Eukaryota</taxon>
        <taxon>Viridiplantae</taxon>
        <taxon>Streptophyta</taxon>
        <taxon>Embryophyta</taxon>
        <taxon>Tracheophyta</taxon>
        <taxon>Spermatophyta</taxon>
        <taxon>Magnoliopsida</taxon>
        <taxon>eudicotyledons</taxon>
        <taxon>Gunneridae</taxon>
        <taxon>Pentapetalae</taxon>
        <taxon>Saxifragales</taxon>
        <taxon>Altingiaceae</taxon>
        <taxon>Liquidambar</taxon>
    </lineage>
</organism>
<protein>
    <recommendedName>
        <fullName evidence="2">RIN4 pathogenic type III effector avirulence factor Avr cleavage site domain-containing protein</fullName>
    </recommendedName>
</protein>
<dbReference type="InterPro" id="IPR040387">
    <property type="entry name" value="RIN4/NOI4"/>
</dbReference>
<dbReference type="AlphaFoldDB" id="A0AAP0NH58"/>
<comment type="caution">
    <text evidence="3">The sequence shown here is derived from an EMBL/GenBank/DDBJ whole genome shotgun (WGS) entry which is preliminary data.</text>
</comment>
<gene>
    <name evidence="3" type="ORF">L1049_003262</name>
</gene>
<evidence type="ECO:0000313" key="4">
    <source>
        <dbReference type="Proteomes" id="UP001415857"/>
    </source>
</evidence>
<sequence length="98" mass="10622">MKLSQYNNGSTGKPNQIVSRSSSMPAQRNGLVLDKGRPLPKFGEWDVNNPASSEGFTVIFSKARDEKKTSGTAGSGISPQRNDNTPKQEENFQNPPAV</sequence>
<feature type="compositionally biased region" description="Polar residues" evidence="1">
    <location>
        <begin position="1"/>
        <end position="26"/>
    </location>
</feature>
<dbReference type="InterPro" id="IPR008700">
    <property type="entry name" value="TypeIII_avirulence_cleave"/>
</dbReference>
<dbReference type="EMBL" id="JBBPBK010000013">
    <property type="protein sequence ID" value="KAK9272883.1"/>
    <property type="molecule type" value="Genomic_DNA"/>
</dbReference>
<feature type="region of interest" description="Disordered" evidence="1">
    <location>
        <begin position="1"/>
        <end position="98"/>
    </location>
</feature>
<evidence type="ECO:0000313" key="3">
    <source>
        <dbReference type="EMBL" id="KAK9272883.1"/>
    </source>
</evidence>
<feature type="domain" description="RIN4 pathogenic type III effector avirulence factor Avr cleavage site" evidence="2">
    <location>
        <begin position="35"/>
        <end position="68"/>
    </location>
</feature>
<accession>A0AAP0NH58</accession>
<evidence type="ECO:0000259" key="2">
    <source>
        <dbReference type="Pfam" id="PF05627"/>
    </source>
</evidence>
<name>A0AAP0NH58_LIQFO</name>
<reference evidence="3 4" key="1">
    <citation type="journal article" date="2024" name="Plant J.">
        <title>Genome sequences and population genomics reveal climatic adaptation and genomic divergence between two closely related sweetgum species.</title>
        <authorList>
            <person name="Xu W.Q."/>
            <person name="Ren C.Q."/>
            <person name="Zhang X.Y."/>
            <person name="Comes H.P."/>
            <person name="Liu X.H."/>
            <person name="Li Y.G."/>
            <person name="Kettle C.J."/>
            <person name="Jalonen R."/>
            <person name="Gaisberger H."/>
            <person name="Ma Y.Z."/>
            <person name="Qiu Y.X."/>
        </authorList>
    </citation>
    <scope>NUCLEOTIDE SEQUENCE [LARGE SCALE GENOMIC DNA]</scope>
    <source>
        <strain evidence="3">Hangzhou</strain>
    </source>
</reference>